<proteinExistence type="inferred from homology"/>
<dbReference type="AlphaFoldDB" id="A0A1F5YQB6"/>
<dbReference type="PANTHER" id="PTHR20842">
    <property type="entry name" value="PROTEASE S51 ALPHA-ASPARTYL DIPEPTIDASE"/>
    <property type="match status" value="1"/>
</dbReference>
<dbReference type="EMBL" id="MFJA01000067">
    <property type="protein sequence ID" value="OGG02263.1"/>
    <property type="molecule type" value="Genomic_DNA"/>
</dbReference>
<protein>
    <recommendedName>
        <fullName evidence="7">Peptidase S51</fullName>
    </recommendedName>
</protein>
<keyword evidence="4" id="KW-0720">Serine protease</keyword>
<name>A0A1F5YQB6_9BACT</name>
<evidence type="ECO:0000313" key="5">
    <source>
        <dbReference type="EMBL" id="OGG02263.1"/>
    </source>
</evidence>
<keyword evidence="2" id="KW-0645">Protease</keyword>
<dbReference type="GO" id="GO:0006508">
    <property type="term" value="P:proteolysis"/>
    <property type="evidence" value="ECO:0007669"/>
    <property type="project" value="UniProtKB-KW"/>
</dbReference>
<evidence type="ECO:0000256" key="1">
    <source>
        <dbReference type="ARBA" id="ARBA00006534"/>
    </source>
</evidence>
<dbReference type="GO" id="GO:0008236">
    <property type="term" value="F:serine-type peptidase activity"/>
    <property type="evidence" value="ECO:0007669"/>
    <property type="project" value="UniProtKB-KW"/>
</dbReference>
<dbReference type="InterPro" id="IPR029062">
    <property type="entry name" value="Class_I_gatase-like"/>
</dbReference>
<evidence type="ECO:0000256" key="2">
    <source>
        <dbReference type="ARBA" id="ARBA00022670"/>
    </source>
</evidence>
<dbReference type="Pfam" id="PF03575">
    <property type="entry name" value="Peptidase_S51"/>
    <property type="match status" value="1"/>
</dbReference>
<comment type="caution">
    <text evidence="5">The sequence shown here is derived from an EMBL/GenBank/DDBJ whole genome shotgun (WGS) entry which is preliminary data.</text>
</comment>
<keyword evidence="3" id="KW-0378">Hydrolase</keyword>
<evidence type="ECO:0000313" key="6">
    <source>
        <dbReference type="Proteomes" id="UP000176665"/>
    </source>
</evidence>
<dbReference type="Proteomes" id="UP000176665">
    <property type="component" value="Unassembled WGS sequence"/>
</dbReference>
<feature type="non-terminal residue" evidence="5">
    <location>
        <position position="1"/>
    </location>
</feature>
<evidence type="ECO:0000256" key="3">
    <source>
        <dbReference type="ARBA" id="ARBA00022801"/>
    </source>
</evidence>
<comment type="similarity">
    <text evidence="1">Belongs to the peptidase S51 family.</text>
</comment>
<organism evidence="5 6">
    <name type="scientific">Candidatus Gottesmanbacteria bacterium RBG_16_37_8</name>
    <dbReference type="NCBI Taxonomy" id="1798371"/>
    <lineage>
        <taxon>Bacteria</taxon>
        <taxon>Candidatus Gottesmaniibacteriota</taxon>
    </lineage>
</organism>
<dbReference type="Gene3D" id="3.40.50.880">
    <property type="match status" value="1"/>
</dbReference>
<sequence length="174" mass="20401">ITGKKATEIKEKLDKADVLYFSGGNQFYLLKKMQESNILNLIRDYVKQGKIYIGSSAGSVIAGPDIYITRFIDEARKVYILDSYEGLNLVNFTVFPHWGDEYFKKLYFSQRLKNAYNLKSKIILLTDYQYIIVIDNWFQIIEVNPRIDRVRGIAKGVYGKGEEYIEKERQTWKK</sequence>
<gene>
    <name evidence="5" type="ORF">A2W14_00860</name>
</gene>
<dbReference type="SUPFAM" id="SSF52317">
    <property type="entry name" value="Class I glutamine amidotransferase-like"/>
    <property type="match status" value="1"/>
</dbReference>
<dbReference type="InterPro" id="IPR005320">
    <property type="entry name" value="Peptidase_S51"/>
</dbReference>
<reference evidence="5 6" key="1">
    <citation type="journal article" date="2016" name="Nat. Commun.">
        <title>Thousands of microbial genomes shed light on interconnected biogeochemical processes in an aquifer system.</title>
        <authorList>
            <person name="Anantharaman K."/>
            <person name="Brown C.T."/>
            <person name="Hug L.A."/>
            <person name="Sharon I."/>
            <person name="Castelle C.J."/>
            <person name="Probst A.J."/>
            <person name="Thomas B.C."/>
            <person name="Singh A."/>
            <person name="Wilkins M.J."/>
            <person name="Karaoz U."/>
            <person name="Brodie E.L."/>
            <person name="Williams K.H."/>
            <person name="Hubbard S.S."/>
            <person name="Banfield J.F."/>
        </authorList>
    </citation>
    <scope>NUCLEOTIDE SEQUENCE [LARGE SCALE GENOMIC DNA]</scope>
</reference>
<dbReference type="PANTHER" id="PTHR20842:SF0">
    <property type="entry name" value="ALPHA-ASPARTYL DIPEPTIDASE"/>
    <property type="match status" value="1"/>
</dbReference>
<evidence type="ECO:0008006" key="7">
    <source>
        <dbReference type="Google" id="ProtNLM"/>
    </source>
</evidence>
<evidence type="ECO:0000256" key="4">
    <source>
        <dbReference type="ARBA" id="ARBA00022825"/>
    </source>
</evidence>
<accession>A0A1F5YQB6</accession>